<organism evidence="1 2">
    <name type="scientific">Liparis tanakae</name>
    <name type="common">Tanaka's snailfish</name>
    <dbReference type="NCBI Taxonomy" id="230148"/>
    <lineage>
        <taxon>Eukaryota</taxon>
        <taxon>Metazoa</taxon>
        <taxon>Chordata</taxon>
        <taxon>Craniata</taxon>
        <taxon>Vertebrata</taxon>
        <taxon>Euteleostomi</taxon>
        <taxon>Actinopterygii</taxon>
        <taxon>Neopterygii</taxon>
        <taxon>Teleostei</taxon>
        <taxon>Neoteleostei</taxon>
        <taxon>Acanthomorphata</taxon>
        <taxon>Eupercaria</taxon>
        <taxon>Perciformes</taxon>
        <taxon>Cottioidei</taxon>
        <taxon>Cottales</taxon>
        <taxon>Liparidae</taxon>
        <taxon>Liparis</taxon>
    </lineage>
</organism>
<comment type="caution">
    <text evidence="1">The sequence shown here is derived from an EMBL/GenBank/DDBJ whole genome shotgun (WGS) entry which is preliminary data.</text>
</comment>
<protein>
    <submittedName>
        <fullName evidence="1">Uncharacterized protein</fullName>
    </submittedName>
</protein>
<name>A0A4Z2HS93_9TELE</name>
<dbReference type="EMBL" id="SRLO01000190">
    <property type="protein sequence ID" value="TNN68421.1"/>
    <property type="molecule type" value="Genomic_DNA"/>
</dbReference>
<gene>
    <name evidence="1" type="ORF">EYF80_021342</name>
</gene>
<sequence>MVIIFYCGGGHEEESCNAFGLSKWREKWDENANELLISSVFSKDLCEEEENTLYLPLLPPSLSLLPDLLQCVYRDVVEM</sequence>
<dbReference type="Proteomes" id="UP000314294">
    <property type="component" value="Unassembled WGS sequence"/>
</dbReference>
<evidence type="ECO:0000313" key="1">
    <source>
        <dbReference type="EMBL" id="TNN68421.1"/>
    </source>
</evidence>
<evidence type="ECO:0000313" key="2">
    <source>
        <dbReference type="Proteomes" id="UP000314294"/>
    </source>
</evidence>
<accession>A0A4Z2HS93</accession>
<dbReference type="AlphaFoldDB" id="A0A4Z2HS93"/>
<keyword evidence="2" id="KW-1185">Reference proteome</keyword>
<reference evidence="1 2" key="1">
    <citation type="submission" date="2019-03" db="EMBL/GenBank/DDBJ databases">
        <title>First draft genome of Liparis tanakae, snailfish: a comprehensive survey of snailfish specific genes.</title>
        <authorList>
            <person name="Kim W."/>
            <person name="Song I."/>
            <person name="Jeong J.-H."/>
            <person name="Kim D."/>
            <person name="Kim S."/>
            <person name="Ryu S."/>
            <person name="Song J.Y."/>
            <person name="Lee S.K."/>
        </authorList>
    </citation>
    <scope>NUCLEOTIDE SEQUENCE [LARGE SCALE GENOMIC DNA]</scope>
    <source>
        <tissue evidence="1">Muscle</tissue>
    </source>
</reference>
<proteinExistence type="predicted"/>